<keyword evidence="2" id="KW-1185">Reference proteome</keyword>
<dbReference type="AlphaFoldDB" id="A0A1Y2B222"/>
<protein>
    <recommendedName>
        <fullName evidence="3">DNA/RNA polymerase</fullName>
    </recommendedName>
</protein>
<proteinExistence type="predicted"/>
<dbReference type="InterPro" id="IPR043502">
    <property type="entry name" value="DNA/RNA_pol_sf"/>
</dbReference>
<dbReference type="EMBL" id="MCGO01000091">
    <property type="protein sequence ID" value="ORY28888.1"/>
    <property type="molecule type" value="Genomic_DNA"/>
</dbReference>
<evidence type="ECO:0000313" key="2">
    <source>
        <dbReference type="Proteomes" id="UP000193642"/>
    </source>
</evidence>
<name>A0A1Y2B222_9FUNG</name>
<organism evidence="1 2">
    <name type="scientific">Rhizoclosmatium globosum</name>
    <dbReference type="NCBI Taxonomy" id="329046"/>
    <lineage>
        <taxon>Eukaryota</taxon>
        <taxon>Fungi</taxon>
        <taxon>Fungi incertae sedis</taxon>
        <taxon>Chytridiomycota</taxon>
        <taxon>Chytridiomycota incertae sedis</taxon>
        <taxon>Chytridiomycetes</taxon>
        <taxon>Chytridiales</taxon>
        <taxon>Chytriomycetaceae</taxon>
        <taxon>Rhizoclosmatium</taxon>
    </lineage>
</organism>
<reference evidence="1 2" key="1">
    <citation type="submission" date="2016-07" db="EMBL/GenBank/DDBJ databases">
        <title>Pervasive Adenine N6-methylation of Active Genes in Fungi.</title>
        <authorList>
            <consortium name="DOE Joint Genome Institute"/>
            <person name="Mondo S.J."/>
            <person name="Dannebaum R.O."/>
            <person name="Kuo R.C."/>
            <person name="Labutti K."/>
            <person name="Haridas S."/>
            <person name="Kuo A."/>
            <person name="Salamov A."/>
            <person name="Ahrendt S.R."/>
            <person name="Lipzen A."/>
            <person name="Sullivan W."/>
            <person name="Andreopoulos W.B."/>
            <person name="Clum A."/>
            <person name="Lindquist E."/>
            <person name="Daum C."/>
            <person name="Ramamoorthy G.K."/>
            <person name="Gryganskyi A."/>
            <person name="Culley D."/>
            <person name="Magnuson J.K."/>
            <person name="James T.Y."/>
            <person name="O'Malley M.A."/>
            <person name="Stajich J.E."/>
            <person name="Spatafora J.W."/>
            <person name="Visel A."/>
            <person name="Grigoriev I.V."/>
        </authorList>
    </citation>
    <scope>NUCLEOTIDE SEQUENCE [LARGE SCALE GENOMIC DNA]</scope>
    <source>
        <strain evidence="1 2">JEL800</strain>
    </source>
</reference>
<dbReference type="Proteomes" id="UP000193642">
    <property type="component" value="Unassembled WGS sequence"/>
</dbReference>
<gene>
    <name evidence="1" type="ORF">BCR33DRAFT_666810</name>
</gene>
<dbReference type="Gene3D" id="3.10.10.10">
    <property type="entry name" value="HIV Type 1 Reverse Transcriptase, subunit A, domain 1"/>
    <property type="match status" value="1"/>
</dbReference>
<evidence type="ECO:0000313" key="1">
    <source>
        <dbReference type="EMBL" id="ORY28888.1"/>
    </source>
</evidence>
<evidence type="ECO:0008006" key="3">
    <source>
        <dbReference type="Google" id="ProtNLM"/>
    </source>
</evidence>
<feature type="non-terminal residue" evidence="1">
    <location>
        <position position="198"/>
    </location>
</feature>
<comment type="caution">
    <text evidence="1">The sequence shown here is derived from an EMBL/GenBank/DDBJ whole genome shotgun (WGS) entry which is preliminary data.</text>
</comment>
<sequence length="198" mass="22978">MGDVLTGKEEVLLNHAYLNFVSEVDLDSEENVARCFTKAKTVDKKVRPVDTQLPPSVKPNKWRTEMQNLCPPPRLKPMNERRLTPERMEDLFKYTREQFPGFINEAEIEYAKSRIQPYDDAFAFDLAERGRLKEGLFDPVRINTVPHKPWQVRERPVPMAHYEKLLEFLREKLAKGVMEPSIGAYASPWFVVAKKDGS</sequence>
<dbReference type="OrthoDB" id="5599163at2759"/>
<dbReference type="SUPFAM" id="SSF56672">
    <property type="entry name" value="DNA/RNA polymerases"/>
    <property type="match status" value="1"/>
</dbReference>
<accession>A0A1Y2B222</accession>